<comment type="similarity">
    <text evidence="2">Belongs to the cation transport ATPase (P-type) (TC 3.A.3) family. Type IIA subfamily.</text>
</comment>
<sequence length="899" mass="98201">MQLNGKSEKDPSMSQNESWHTLEISEVALRLNVDLSKGLSEQEAETRLISVGINQIQKQSSRSPVLVFLAQFKSALILILIGAAILATLIGNFKDASVVLAIVIINACVGFYQEYRAEQSLAALRKMLPVQTHVRRGGTKHTINAEAVVPGDIVLVEAGDRLPADGRLVVVANFDVDESTLTGESQPVNKYVDAMFERDLPVAERLNMAYMNTMVTRGRAELLVTSTGPHTEMGKLSQQLALTPETLSPLQVQLDQLGKRLGAIALILISLLFVFQLFRGENVTHAIIDAIALAVAAMPEGLPVVVTVTLALGMYQMARRHAIVKRLASVEILGCTTVICSDKTGTLTLNQMTVRELFYIGQRFKVTGEGYSTSGAVLHETPNSLLPDMQPLLVPLVACNDSLVENGRAIGDPTEAALLVLVAKAGFHRERIMTDYPRIAEIPFDSTYKFMATFHRVGGGVRIFVKGAPDVLLARCSHLISDDHNDLLDNKHKKEIEEQYCTMASRGLRCLLIASRTLDAEEFVLSDNLLVWIGDLTFIGLLGLQDPPRAEVRQAIAQCKEAGIAVKMITGDHKDTGVAIAHELGLQGEALSGKELDRLDDLQLAEVINGITVFARVSPAHKVKIVQVLQSMGHVVAMTGDGLNDAPALKNADIGVAMGVVGTAVAKEAATMVLMDDNFSTIVSAVHQGRVLYDNILKFLRFQLSTTVGAILTVFFAPILGLPEPFNPIQILWVALIMDGPPAVSLALDAGRPGIMNDSPRNRLDPVLPWMRLVRILVFGLTMMVGTLGVLYYAVNNYNEQTALTLAFTTFVLFQFFNVFNARVERGSTFGKGFFENRMLWLSLIAVVILQVLAVHWMPAQSIFGTSYLTLTQWLMAIGIASSILIFEEGRKAAIRWFL</sequence>
<dbReference type="NCBIfam" id="TIGR01494">
    <property type="entry name" value="ATPase_P-type"/>
    <property type="match status" value="3"/>
</dbReference>
<dbReference type="InterPro" id="IPR006408">
    <property type="entry name" value="P-type_ATPase_IIB"/>
</dbReference>
<feature type="transmembrane region" description="Helical" evidence="12">
    <location>
        <begin position="96"/>
        <end position="115"/>
    </location>
</feature>
<dbReference type="PROSITE" id="PS00154">
    <property type="entry name" value="ATPASE_E1_E2"/>
    <property type="match status" value="1"/>
</dbReference>
<proteinExistence type="inferred from homology"/>
<keyword evidence="8" id="KW-0067">ATP-binding</keyword>
<dbReference type="GO" id="GO:0036376">
    <property type="term" value="P:sodium ion export across plasma membrane"/>
    <property type="evidence" value="ECO:0007669"/>
    <property type="project" value="TreeGrafter"/>
</dbReference>
<dbReference type="AlphaFoldDB" id="A0A0W0YCB2"/>
<dbReference type="GO" id="GO:1902600">
    <property type="term" value="P:proton transmembrane transport"/>
    <property type="evidence" value="ECO:0007669"/>
    <property type="project" value="TreeGrafter"/>
</dbReference>
<evidence type="ECO:0000256" key="9">
    <source>
        <dbReference type="ARBA" id="ARBA00022967"/>
    </source>
</evidence>
<dbReference type="InterPro" id="IPR023298">
    <property type="entry name" value="ATPase_P-typ_TM_dom_sf"/>
</dbReference>
<dbReference type="GO" id="GO:0006883">
    <property type="term" value="P:intracellular sodium ion homeostasis"/>
    <property type="evidence" value="ECO:0007669"/>
    <property type="project" value="TreeGrafter"/>
</dbReference>
<dbReference type="SUPFAM" id="SSF81665">
    <property type="entry name" value="Calcium ATPase, transmembrane domain M"/>
    <property type="match status" value="1"/>
</dbReference>
<dbReference type="InterPro" id="IPR036412">
    <property type="entry name" value="HAD-like_sf"/>
</dbReference>
<accession>A0A0W0YCB2</accession>
<dbReference type="Proteomes" id="UP000054621">
    <property type="component" value="Unassembled WGS sequence"/>
</dbReference>
<feature type="transmembrane region" description="Helical" evidence="12">
    <location>
        <begin position="65"/>
        <end position="90"/>
    </location>
</feature>
<keyword evidence="9" id="KW-1278">Translocase</keyword>
<dbReference type="SUPFAM" id="SSF56784">
    <property type="entry name" value="HAD-like"/>
    <property type="match status" value="1"/>
</dbReference>
<dbReference type="PANTHER" id="PTHR43294:SF20">
    <property type="entry name" value="P-TYPE ATPASE"/>
    <property type="match status" value="1"/>
</dbReference>
<evidence type="ECO:0000256" key="12">
    <source>
        <dbReference type="SAM" id="Phobius"/>
    </source>
</evidence>
<dbReference type="PRINTS" id="PR00120">
    <property type="entry name" value="HATPASE"/>
</dbReference>
<dbReference type="Pfam" id="PF00689">
    <property type="entry name" value="Cation_ATPase_C"/>
    <property type="match status" value="1"/>
</dbReference>
<dbReference type="NCBIfam" id="TIGR01517">
    <property type="entry name" value="ATPase-IIB_Ca"/>
    <property type="match status" value="1"/>
</dbReference>
<keyword evidence="5 12" id="KW-0812">Transmembrane</keyword>
<dbReference type="InterPro" id="IPR023214">
    <property type="entry name" value="HAD_sf"/>
</dbReference>
<dbReference type="SUPFAM" id="SSF81660">
    <property type="entry name" value="Metal cation-transporting ATPase, ATP-binding domain N"/>
    <property type="match status" value="1"/>
</dbReference>
<keyword evidence="4" id="KW-0406">Ion transport</keyword>
<dbReference type="EMBL" id="LNYV01000037">
    <property type="protein sequence ID" value="KTD54541.1"/>
    <property type="molecule type" value="Genomic_DNA"/>
</dbReference>
<dbReference type="eggNOG" id="COG0474">
    <property type="taxonomic scope" value="Bacteria"/>
</dbReference>
<dbReference type="SFLD" id="SFLDS00003">
    <property type="entry name" value="Haloacid_Dehalogenase"/>
    <property type="match status" value="1"/>
</dbReference>
<dbReference type="GO" id="GO:0005524">
    <property type="term" value="F:ATP binding"/>
    <property type="evidence" value="ECO:0007669"/>
    <property type="project" value="UniProtKB-KW"/>
</dbReference>
<feature type="transmembrane region" description="Helical" evidence="12">
    <location>
        <begin position="290"/>
        <end position="315"/>
    </location>
</feature>
<dbReference type="PATRIC" id="fig|28087.4.peg.3608"/>
<dbReference type="GO" id="GO:1990573">
    <property type="term" value="P:potassium ion import across plasma membrane"/>
    <property type="evidence" value="ECO:0007669"/>
    <property type="project" value="TreeGrafter"/>
</dbReference>
<dbReference type="PANTHER" id="PTHR43294">
    <property type="entry name" value="SODIUM/POTASSIUM-TRANSPORTING ATPASE SUBUNIT ALPHA"/>
    <property type="match status" value="1"/>
</dbReference>
<feature type="transmembrane region" description="Helical" evidence="12">
    <location>
        <begin position="261"/>
        <end position="278"/>
    </location>
</feature>
<dbReference type="Pfam" id="PF00690">
    <property type="entry name" value="Cation_ATPase_N"/>
    <property type="match status" value="1"/>
</dbReference>
<dbReference type="SFLD" id="SFLDG00002">
    <property type="entry name" value="C1.7:_P-type_atpase_like"/>
    <property type="match status" value="1"/>
</dbReference>
<dbReference type="GO" id="GO:0030007">
    <property type="term" value="P:intracellular potassium ion homeostasis"/>
    <property type="evidence" value="ECO:0007669"/>
    <property type="project" value="TreeGrafter"/>
</dbReference>
<dbReference type="GO" id="GO:0016887">
    <property type="term" value="F:ATP hydrolysis activity"/>
    <property type="evidence" value="ECO:0007669"/>
    <property type="project" value="InterPro"/>
</dbReference>
<dbReference type="FunFam" id="3.40.50.1000:FF:000028">
    <property type="entry name" value="Calcium-transporting P-type ATPase, putative"/>
    <property type="match status" value="1"/>
</dbReference>
<feature type="transmembrane region" description="Helical" evidence="12">
    <location>
        <begin position="772"/>
        <end position="795"/>
    </location>
</feature>
<dbReference type="SUPFAM" id="SSF81653">
    <property type="entry name" value="Calcium ATPase, transduction domain A"/>
    <property type="match status" value="1"/>
</dbReference>
<dbReference type="InterPro" id="IPR023299">
    <property type="entry name" value="ATPase_P-typ_cyto_dom_N"/>
</dbReference>
<comment type="caution">
    <text evidence="14">The sequence shown here is derived from an EMBL/GenBank/DDBJ whole genome shotgun (WGS) entry which is preliminary data.</text>
</comment>
<evidence type="ECO:0000256" key="6">
    <source>
        <dbReference type="ARBA" id="ARBA00022741"/>
    </source>
</evidence>
<dbReference type="InterPro" id="IPR044492">
    <property type="entry name" value="P_typ_ATPase_HD_dom"/>
</dbReference>
<dbReference type="Pfam" id="PF00122">
    <property type="entry name" value="E1-E2_ATPase"/>
    <property type="match status" value="1"/>
</dbReference>
<evidence type="ECO:0000256" key="8">
    <source>
        <dbReference type="ARBA" id="ARBA00022840"/>
    </source>
</evidence>
<dbReference type="Gene3D" id="3.40.50.1000">
    <property type="entry name" value="HAD superfamily/HAD-like"/>
    <property type="match status" value="1"/>
</dbReference>
<evidence type="ECO:0000256" key="7">
    <source>
        <dbReference type="ARBA" id="ARBA00022837"/>
    </source>
</evidence>
<keyword evidence="4" id="KW-0109">Calcium transport</keyword>
<keyword evidence="11 12" id="KW-0472">Membrane</keyword>
<dbReference type="InterPro" id="IPR004014">
    <property type="entry name" value="ATPase_P-typ_cation-transptr_N"/>
</dbReference>
<keyword evidence="4" id="KW-0813">Transport</keyword>
<dbReference type="InterPro" id="IPR006068">
    <property type="entry name" value="ATPase_P-typ_cation-transptr_C"/>
</dbReference>
<evidence type="ECO:0000256" key="3">
    <source>
        <dbReference type="ARBA" id="ARBA00012790"/>
    </source>
</evidence>
<feature type="transmembrane region" description="Helical" evidence="12">
    <location>
        <begin position="865"/>
        <end position="887"/>
    </location>
</feature>
<name>A0A0W0YCB2_9GAMM</name>
<feature type="transmembrane region" description="Helical" evidence="12">
    <location>
        <begin position="731"/>
        <end position="751"/>
    </location>
</feature>
<evidence type="ECO:0000313" key="15">
    <source>
        <dbReference type="Proteomes" id="UP000054621"/>
    </source>
</evidence>
<dbReference type="Pfam" id="PF13246">
    <property type="entry name" value="Cation_ATPase"/>
    <property type="match status" value="1"/>
</dbReference>
<keyword evidence="6" id="KW-0547">Nucleotide-binding</keyword>
<gene>
    <name evidence="14" type="ORF">Lsai_3363</name>
</gene>
<dbReference type="OrthoDB" id="9814270at2"/>
<dbReference type="GO" id="GO:0005388">
    <property type="term" value="F:P-type calcium transporter activity"/>
    <property type="evidence" value="ECO:0007669"/>
    <property type="project" value="UniProtKB-EC"/>
</dbReference>
<dbReference type="GO" id="GO:0005391">
    <property type="term" value="F:P-type sodium:potassium-exchanging transporter activity"/>
    <property type="evidence" value="ECO:0007669"/>
    <property type="project" value="TreeGrafter"/>
</dbReference>
<dbReference type="Gene3D" id="1.20.1110.10">
    <property type="entry name" value="Calcium-transporting ATPase, transmembrane domain"/>
    <property type="match status" value="1"/>
</dbReference>
<dbReference type="GO" id="GO:0005886">
    <property type="term" value="C:plasma membrane"/>
    <property type="evidence" value="ECO:0007669"/>
    <property type="project" value="TreeGrafter"/>
</dbReference>
<evidence type="ECO:0000256" key="2">
    <source>
        <dbReference type="ARBA" id="ARBA00005675"/>
    </source>
</evidence>
<dbReference type="Gene3D" id="2.70.150.10">
    <property type="entry name" value="Calcium-transporting ATPase, cytoplasmic transduction domain A"/>
    <property type="match status" value="1"/>
</dbReference>
<feature type="domain" description="Cation-transporting P-type ATPase N-terminal" evidence="13">
    <location>
        <begin position="18"/>
        <end position="92"/>
    </location>
</feature>
<organism evidence="14 15">
    <name type="scientific">Legionella sainthelensi</name>
    <dbReference type="NCBI Taxonomy" id="28087"/>
    <lineage>
        <taxon>Bacteria</taxon>
        <taxon>Pseudomonadati</taxon>
        <taxon>Pseudomonadota</taxon>
        <taxon>Gammaproteobacteria</taxon>
        <taxon>Legionellales</taxon>
        <taxon>Legionellaceae</taxon>
        <taxon>Legionella</taxon>
    </lineage>
</organism>
<evidence type="ECO:0000259" key="13">
    <source>
        <dbReference type="SMART" id="SM00831"/>
    </source>
</evidence>
<feature type="transmembrane region" description="Helical" evidence="12">
    <location>
        <begin position="840"/>
        <end position="859"/>
    </location>
</feature>
<evidence type="ECO:0000256" key="4">
    <source>
        <dbReference type="ARBA" id="ARBA00022568"/>
    </source>
</evidence>
<evidence type="ECO:0000256" key="5">
    <source>
        <dbReference type="ARBA" id="ARBA00022692"/>
    </source>
</evidence>
<dbReference type="EC" id="7.2.2.10" evidence="3"/>
<comment type="subcellular location">
    <subcellularLocation>
        <location evidence="1">Membrane</location>
        <topology evidence="1">Multi-pass membrane protein</topology>
    </subcellularLocation>
</comment>
<evidence type="ECO:0000256" key="11">
    <source>
        <dbReference type="ARBA" id="ARBA00023136"/>
    </source>
</evidence>
<feature type="transmembrane region" description="Helical" evidence="12">
    <location>
        <begin position="801"/>
        <end position="820"/>
    </location>
</feature>
<reference evidence="14 15" key="1">
    <citation type="submission" date="2015-11" db="EMBL/GenBank/DDBJ databases">
        <title>Genomic analysis of 38 Legionella species identifies large and diverse effector repertoires.</title>
        <authorList>
            <person name="Burstein D."/>
            <person name="Amaro F."/>
            <person name="Zusman T."/>
            <person name="Lifshitz Z."/>
            <person name="Cohen O."/>
            <person name="Gilbert J.A."/>
            <person name="Pupko T."/>
            <person name="Shuman H.A."/>
            <person name="Segal G."/>
        </authorList>
    </citation>
    <scope>NUCLEOTIDE SEQUENCE [LARGE SCALE GENOMIC DNA]</scope>
    <source>
        <strain evidence="14 15">Mt.St.Helens-4</strain>
    </source>
</reference>
<dbReference type="STRING" id="28087.Lsai_3363"/>
<evidence type="ECO:0000256" key="10">
    <source>
        <dbReference type="ARBA" id="ARBA00022989"/>
    </source>
</evidence>
<dbReference type="InterPro" id="IPR008250">
    <property type="entry name" value="ATPase_P-typ_transduc_dom_A_sf"/>
</dbReference>
<dbReference type="InterPro" id="IPR059000">
    <property type="entry name" value="ATPase_P-type_domA"/>
</dbReference>
<dbReference type="InterPro" id="IPR001757">
    <property type="entry name" value="P_typ_ATPase"/>
</dbReference>
<dbReference type="RefSeq" id="WP_027271438.1">
    <property type="nucleotide sequence ID" value="NZ_CAAAJE010000018.1"/>
</dbReference>
<dbReference type="SMART" id="SM00831">
    <property type="entry name" value="Cation_ATPase_N"/>
    <property type="match status" value="1"/>
</dbReference>
<dbReference type="InterPro" id="IPR050510">
    <property type="entry name" value="Cation_transp_ATPase_P-type"/>
</dbReference>
<keyword evidence="7" id="KW-0106">Calcium</keyword>
<evidence type="ECO:0000256" key="1">
    <source>
        <dbReference type="ARBA" id="ARBA00004141"/>
    </source>
</evidence>
<dbReference type="InterPro" id="IPR018303">
    <property type="entry name" value="ATPase_P-typ_P_site"/>
</dbReference>
<feature type="transmembrane region" description="Helical" evidence="12">
    <location>
        <begin position="699"/>
        <end position="719"/>
    </location>
</feature>
<protein>
    <recommendedName>
        <fullName evidence="3">P-type Ca(2+) transporter</fullName>
        <ecNumber evidence="3">7.2.2.10</ecNumber>
    </recommendedName>
</protein>
<evidence type="ECO:0000313" key="14">
    <source>
        <dbReference type="EMBL" id="KTD54541.1"/>
    </source>
</evidence>
<dbReference type="PRINTS" id="PR00119">
    <property type="entry name" value="CATATPASE"/>
</dbReference>
<dbReference type="SFLD" id="SFLDF00027">
    <property type="entry name" value="p-type_atpase"/>
    <property type="match status" value="1"/>
</dbReference>
<keyword evidence="10 12" id="KW-1133">Transmembrane helix</keyword>
<dbReference type="Gene3D" id="3.40.1110.10">
    <property type="entry name" value="Calcium-transporting ATPase, cytoplasmic domain N"/>
    <property type="match status" value="1"/>
</dbReference>